<reference evidence="3" key="1">
    <citation type="submission" date="2019-12" db="EMBL/GenBank/DDBJ databases">
        <title>Novel species isolated from a subtropical stream in China.</title>
        <authorList>
            <person name="Lu H."/>
        </authorList>
    </citation>
    <scope>NUCLEOTIDE SEQUENCE [LARGE SCALE GENOMIC DNA]</scope>
    <source>
        <strain evidence="3">FT81W</strain>
    </source>
</reference>
<dbReference type="PRINTS" id="PR01438">
    <property type="entry name" value="UNVRSLSTRESS"/>
</dbReference>
<dbReference type="PANTHER" id="PTHR46268">
    <property type="entry name" value="STRESS RESPONSE PROTEIN NHAX"/>
    <property type="match status" value="1"/>
</dbReference>
<dbReference type="Gene3D" id="3.40.50.620">
    <property type="entry name" value="HUPs"/>
    <property type="match status" value="1"/>
</dbReference>
<comment type="similarity">
    <text evidence="1">Belongs to the universal stress protein A family.</text>
</comment>
<sequence>MFKRILIAYDGSAPAEKAFDYALDLAVKYRAALDVLAIVRPPDFAEDVETEALLEKVQEHFQDQFAPLRERAARSGIAPGFNIVVGHPAEQIVREAEQKSVDLIVVGHRGKGLFERWLLGSASRTVIAYAHCAVMVIR</sequence>
<name>A0A845GCH9_9BURK</name>
<evidence type="ECO:0000313" key="3">
    <source>
        <dbReference type="EMBL" id="MYM92313.1"/>
    </source>
</evidence>
<dbReference type="AlphaFoldDB" id="A0A845GCH9"/>
<dbReference type="CDD" id="cd00293">
    <property type="entry name" value="USP-like"/>
    <property type="match status" value="1"/>
</dbReference>
<dbReference type="InterPro" id="IPR014729">
    <property type="entry name" value="Rossmann-like_a/b/a_fold"/>
</dbReference>
<comment type="caution">
    <text evidence="3">The sequence shown here is derived from an EMBL/GenBank/DDBJ whole genome shotgun (WGS) entry which is preliminary data.</text>
</comment>
<feature type="domain" description="UspA" evidence="2">
    <location>
        <begin position="1"/>
        <end position="138"/>
    </location>
</feature>
<dbReference type="RefSeq" id="WP_161081587.1">
    <property type="nucleotide sequence ID" value="NZ_WWCX01000001.1"/>
</dbReference>
<gene>
    <name evidence="3" type="ORF">GTP90_00390</name>
</gene>
<protein>
    <submittedName>
        <fullName evidence="3">Universal stress protein</fullName>
    </submittedName>
</protein>
<dbReference type="InterPro" id="IPR006015">
    <property type="entry name" value="Universal_stress_UspA"/>
</dbReference>
<accession>A0A845GCH9</accession>
<evidence type="ECO:0000259" key="2">
    <source>
        <dbReference type="Pfam" id="PF00582"/>
    </source>
</evidence>
<dbReference type="Pfam" id="PF00582">
    <property type="entry name" value="Usp"/>
    <property type="match status" value="1"/>
</dbReference>
<dbReference type="SUPFAM" id="SSF52402">
    <property type="entry name" value="Adenine nucleotide alpha hydrolases-like"/>
    <property type="match status" value="1"/>
</dbReference>
<dbReference type="PANTHER" id="PTHR46268:SF6">
    <property type="entry name" value="UNIVERSAL STRESS PROTEIN UP12"/>
    <property type="match status" value="1"/>
</dbReference>
<proteinExistence type="inferred from homology"/>
<dbReference type="EMBL" id="WWCX01000001">
    <property type="protein sequence ID" value="MYM92313.1"/>
    <property type="molecule type" value="Genomic_DNA"/>
</dbReference>
<evidence type="ECO:0000256" key="1">
    <source>
        <dbReference type="ARBA" id="ARBA00008791"/>
    </source>
</evidence>
<organism evidence="3 4">
    <name type="scientific">Duganella vulcania</name>
    <dbReference type="NCBI Taxonomy" id="2692166"/>
    <lineage>
        <taxon>Bacteria</taxon>
        <taxon>Pseudomonadati</taxon>
        <taxon>Pseudomonadota</taxon>
        <taxon>Betaproteobacteria</taxon>
        <taxon>Burkholderiales</taxon>
        <taxon>Oxalobacteraceae</taxon>
        <taxon>Telluria group</taxon>
        <taxon>Duganella</taxon>
    </lineage>
</organism>
<dbReference type="InterPro" id="IPR006016">
    <property type="entry name" value="UspA"/>
</dbReference>
<evidence type="ECO:0000313" key="4">
    <source>
        <dbReference type="Proteomes" id="UP000447355"/>
    </source>
</evidence>
<dbReference type="Proteomes" id="UP000447355">
    <property type="component" value="Unassembled WGS sequence"/>
</dbReference>